<evidence type="ECO:0008006" key="4">
    <source>
        <dbReference type="Google" id="ProtNLM"/>
    </source>
</evidence>
<dbReference type="Proteomes" id="UP000254893">
    <property type="component" value="Unassembled WGS sequence"/>
</dbReference>
<name>A0A380C197_SPHSI</name>
<dbReference type="PROSITE" id="PS51257">
    <property type="entry name" value="PROKAR_LIPOPROTEIN"/>
    <property type="match status" value="1"/>
</dbReference>
<sequence>MNRIFPITLVILMTSLLTSCAAIEGIFKAGVWSGVIMVVVVVALLIWILAKLFGGNKN</sequence>
<dbReference type="RefSeq" id="WP_309485957.1">
    <property type="nucleotide sequence ID" value="NZ_CP068082.1"/>
</dbReference>
<protein>
    <recommendedName>
        <fullName evidence="4">Phosphatidate cytidylyltransferase</fullName>
    </recommendedName>
</protein>
<accession>A0A380C197</accession>
<proteinExistence type="predicted"/>
<keyword evidence="1" id="KW-0812">Transmembrane</keyword>
<keyword evidence="1" id="KW-1133">Transmembrane helix</keyword>
<dbReference type="GeneID" id="95429272"/>
<evidence type="ECO:0000256" key="1">
    <source>
        <dbReference type="SAM" id="Phobius"/>
    </source>
</evidence>
<keyword evidence="1" id="KW-0472">Membrane</keyword>
<dbReference type="EMBL" id="UGYW01000002">
    <property type="protein sequence ID" value="SUJ09917.1"/>
    <property type="molecule type" value="Genomic_DNA"/>
</dbReference>
<evidence type="ECO:0000313" key="2">
    <source>
        <dbReference type="EMBL" id="SUJ09917.1"/>
    </source>
</evidence>
<feature type="transmembrane region" description="Helical" evidence="1">
    <location>
        <begin position="32"/>
        <end position="53"/>
    </location>
</feature>
<reference evidence="2 3" key="1">
    <citation type="submission" date="2018-06" db="EMBL/GenBank/DDBJ databases">
        <authorList>
            <consortium name="Pathogen Informatics"/>
            <person name="Doyle S."/>
        </authorList>
    </citation>
    <scope>NUCLEOTIDE SEQUENCE [LARGE SCALE GENOMIC DNA]</scope>
    <source>
        <strain evidence="2 3">NCTC11388</strain>
    </source>
</reference>
<evidence type="ECO:0000313" key="3">
    <source>
        <dbReference type="Proteomes" id="UP000254893"/>
    </source>
</evidence>
<dbReference type="AlphaFoldDB" id="A0A380C197"/>
<organism evidence="2 3">
    <name type="scientific">Sphingobacterium spiritivorum</name>
    <name type="common">Flavobacterium spiritivorum</name>
    <dbReference type="NCBI Taxonomy" id="258"/>
    <lineage>
        <taxon>Bacteria</taxon>
        <taxon>Pseudomonadati</taxon>
        <taxon>Bacteroidota</taxon>
        <taxon>Sphingobacteriia</taxon>
        <taxon>Sphingobacteriales</taxon>
        <taxon>Sphingobacteriaceae</taxon>
        <taxon>Sphingobacterium</taxon>
    </lineage>
</organism>
<gene>
    <name evidence="2" type="ORF">NCTC11388_02025</name>
</gene>